<dbReference type="PANTHER" id="PTHR13593:SF113">
    <property type="entry name" value="SI:DKEY-266F7.9"/>
    <property type="match status" value="1"/>
</dbReference>
<dbReference type="EMBL" id="JABSNW010000008">
    <property type="protein sequence ID" value="KAL2885138.1"/>
    <property type="molecule type" value="Genomic_DNA"/>
</dbReference>
<dbReference type="InterPro" id="IPR051057">
    <property type="entry name" value="PI-PLC_domain"/>
</dbReference>
<comment type="caution">
    <text evidence="3">The sequence shown here is derived from an EMBL/GenBank/DDBJ whole genome shotgun (WGS) entry which is preliminary data.</text>
</comment>
<dbReference type="Gene3D" id="3.20.20.190">
    <property type="entry name" value="Phosphatidylinositol (PI) phosphodiesterase"/>
    <property type="match status" value="1"/>
</dbReference>
<dbReference type="InterPro" id="IPR017946">
    <property type="entry name" value="PLC-like_Pdiesterase_TIM-brl"/>
</dbReference>
<feature type="region of interest" description="Disordered" evidence="1">
    <location>
        <begin position="351"/>
        <end position="380"/>
    </location>
</feature>
<keyword evidence="2" id="KW-0732">Signal</keyword>
<evidence type="ECO:0000256" key="1">
    <source>
        <dbReference type="SAM" id="MobiDB-lite"/>
    </source>
</evidence>
<dbReference type="SUPFAM" id="SSF51695">
    <property type="entry name" value="PLC-like phosphodiesterases"/>
    <property type="match status" value="1"/>
</dbReference>
<dbReference type="RefSeq" id="XP_070856319.1">
    <property type="nucleotide sequence ID" value="XM_071004325.1"/>
</dbReference>
<proteinExistence type="predicted"/>
<keyword evidence="4" id="KW-1185">Reference proteome</keyword>
<organism evidence="3 4">
    <name type="scientific">Ceratocystis lukuohia</name>
    <dbReference type="NCBI Taxonomy" id="2019550"/>
    <lineage>
        <taxon>Eukaryota</taxon>
        <taxon>Fungi</taxon>
        <taxon>Dikarya</taxon>
        <taxon>Ascomycota</taxon>
        <taxon>Pezizomycotina</taxon>
        <taxon>Sordariomycetes</taxon>
        <taxon>Hypocreomycetidae</taxon>
        <taxon>Microascales</taxon>
        <taxon>Ceratocystidaceae</taxon>
        <taxon>Ceratocystis</taxon>
    </lineage>
</organism>
<dbReference type="Proteomes" id="UP001610728">
    <property type="component" value="Unassembled WGS sequence"/>
</dbReference>
<reference evidence="3 4" key="1">
    <citation type="submission" date="2020-05" db="EMBL/GenBank/DDBJ databases">
        <title>Ceratocystis lukuohia genome.</title>
        <authorList>
            <person name="Harrington T.C."/>
            <person name="Kim K."/>
            <person name="Mayers C.G."/>
        </authorList>
    </citation>
    <scope>NUCLEOTIDE SEQUENCE [LARGE SCALE GENOMIC DNA]</scope>
    <source>
        <strain evidence="3 4">C4212</strain>
    </source>
</reference>
<evidence type="ECO:0000313" key="3">
    <source>
        <dbReference type="EMBL" id="KAL2885138.1"/>
    </source>
</evidence>
<accession>A0ABR4MA73</accession>
<feature type="signal peptide" evidence="2">
    <location>
        <begin position="1"/>
        <end position="17"/>
    </location>
</feature>
<dbReference type="PANTHER" id="PTHR13593">
    <property type="match status" value="1"/>
</dbReference>
<dbReference type="PROSITE" id="PS50007">
    <property type="entry name" value="PIPLC_X_DOMAIN"/>
    <property type="match status" value="1"/>
</dbReference>
<sequence length="380" mass="42785">MHFSLFATLGCLAFSHAGFDNGISEIWSFDLGLFQNTDWMSILDDDVRLSSLAIPGTHNSMTDKIENIMVQTQNHPLERQLYGGIRYIDISCRLEDVLTTLFDFLDNHPREAIILRIQKGGVLDNHASFLNSIERHFAPGSELGDRAVQHIYSTNIGDNYIPALGEVRGKVLILQDFKTIPASRYGIRWDSRSISYYSHKLSINRHFRYLKWAGIKSHLSRSRSEDNDKLRITYTTAGAGLKPIYIAAKNGITDAINRLLGHYLVFKKGSCFGVVVMDFPGYEVVELIVQLNDRYRAFGRPDFPSGHSSINMANDFDHDEAEPIDDMGLPFEASDDEAEIIDDMGPLYESDDEIDIIDDMPPPPEANDDEASGNEDSLAR</sequence>
<name>A0ABR4MA73_9PEZI</name>
<feature type="chain" id="PRO_5046303297" evidence="2">
    <location>
        <begin position="18"/>
        <end position="380"/>
    </location>
</feature>
<protein>
    <submittedName>
        <fullName evidence="3">1-phosphatidylinositol phosphodiesterase</fullName>
    </submittedName>
</protein>
<evidence type="ECO:0000256" key="2">
    <source>
        <dbReference type="SAM" id="SignalP"/>
    </source>
</evidence>
<gene>
    <name evidence="3" type="ORF">HOO65_080088</name>
</gene>
<evidence type="ECO:0000313" key="4">
    <source>
        <dbReference type="Proteomes" id="UP001610728"/>
    </source>
</evidence>
<dbReference type="GeneID" id="98120825"/>